<accession>A0AAF0AX75</accession>
<name>A0AAF0AX75_9SCHI</name>
<dbReference type="GeneID" id="80876564"/>
<dbReference type="EMBL" id="CP115612">
    <property type="protein sequence ID" value="WBW73835.1"/>
    <property type="molecule type" value="Genomic_DNA"/>
</dbReference>
<proteinExistence type="predicted"/>
<dbReference type="Proteomes" id="UP001212411">
    <property type="component" value="Chromosome 2"/>
</dbReference>
<protein>
    <submittedName>
        <fullName evidence="1">Schizosaccharomyces specific protein Mug129</fullName>
    </submittedName>
</protein>
<gene>
    <name evidence="1" type="primary">mug129</name>
    <name evidence="1" type="ORF">SOMG_03084</name>
</gene>
<dbReference type="RefSeq" id="XP_056038078.1">
    <property type="nucleotide sequence ID" value="XM_056181875.1"/>
</dbReference>
<evidence type="ECO:0000313" key="1">
    <source>
        <dbReference type="EMBL" id="WBW73835.1"/>
    </source>
</evidence>
<dbReference type="KEGG" id="som:SOMG_03084"/>
<dbReference type="AlphaFoldDB" id="A0AAF0AX75"/>
<evidence type="ECO:0000313" key="2">
    <source>
        <dbReference type="Proteomes" id="UP001212411"/>
    </source>
</evidence>
<sequence>MLWGLLYCCNRSKRRAHQGGLCLKEDEKPFSFPDTVKDRSSKNSRSSLSIEWTTEALQQFIYQYSARRNLSSEQSLSLSYFSQSYTQLFKHVYYSDSRSMTEADEAQAIVTFTIGSYLYKCTNPKSMFWKRLIEHMENIEDDGTCTDRQIEFRKKVASAQIGHPAFHFLPFQNKRSFHYIWSLFVSSYFMNAASVAPSPQQIAADDNGQRKTRRSTPREIKIREDVDVIREKFSQLLTECPDEFCENWLQRIYITCVLPKNHYIYILDESLDFLESIESMKQQIIRRKAAALG</sequence>
<keyword evidence="2" id="KW-1185">Reference proteome</keyword>
<reference evidence="1 2" key="1">
    <citation type="journal article" date="2023" name="G3 (Bethesda)">
        <title>A high-quality reference genome for the fission yeast Schizosaccharomyces osmophilus.</title>
        <authorList>
            <person name="Jia G.S."/>
            <person name="Zhang W.C."/>
            <person name="Liang Y."/>
            <person name="Liu X.H."/>
            <person name="Rhind N."/>
            <person name="Pidoux A."/>
            <person name="Brysch-Herzberg M."/>
            <person name="Du L.L."/>
        </authorList>
    </citation>
    <scope>NUCLEOTIDE SEQUENCE [LARGE SCALE GENOMIC DNA]</scope>
    <source>
        <strain evidence="1 2">CBS 15793</strain>
    </source>
</reference>
<organism evidence="1 2">
    <name type="scientific">Schizosaccharomyces osmophilus</name>
    <dbReference type="NCBI Taxonomy" id="2545709"/>
    <lineage>
        <taxon>Eukaryota</taxon>
        <taxon>Fungi</taxon>
        <taxon>Dikarya</taxon>
        <taxon>Ascomycota</taxon>
        <taxon>Taphrinomycotina</taxon>
        <taxon>Schizosaccharomycetes</taxon>
        <taxon>Schizosaccharomycetales</taxon>
        <taxon>Schizosaccharomycetaceae</taxon>
        <taxon>Schizosaccharomyces</taxon>
    </lineage>
</organism>